<dbReference type="InterPro" id="IPR026444">
    <property type="entry name" value="Secre_tail"/>
</dbReference>
<keyword evidence="2" id="KW-1185">Reference proteome</keyword>
<sequence>MNATLGTFRGGTINNTGSWGGNIDGVTAATTVANSGTWASASRFNGVAAPLTLTNASGSTWSTTINTGAGSSLDITNNGTWNVGLGLSPGTNRFTNTNTATFPTLGFNGTSTQLVNQGSMTFGASRVDVQSTATITNSSGATLTTNALSINSTATLTNAGTVQATTFYNDQGTTTNTGVLRTSADFFNYSGTVTNTNRIIVAGAFTNNGTFAGPAAPGRGSVTVAGASTNTGTFGVSGRLDFCDAGNPTSGFDTQNGTVGATTTFCSATPLPVTLVSFSAVRQSQGVLVKWSTAMEMQNAYFVVERGANAENFQPLAKVKGMENGFQGAEYVFLDEQPLVQLTYYRLRQVDTDGTGTYSSVVVVTGPETSAMALVLLPNPAQQYVQVQGAANRPIQLLDMTGRVLRMQPAGNSLLQLSGVKPGLYLVRTGMRTARLVVE</sequence>
<comment type="caution">
    <text evidence="1">The sequence shown here is derived from an EMBL/GenBank/DDBJ whole genome shotgun (WGS) entry which is preliminary data.</text>
</comment>
<evidence type="ECO:0000313" key="1">
    <source>
        <dbReference type="EMBL" id="RSK45803.1"/>
    </source>
</evidence>
<dbReference type="NCBIfam" id="TIGR04183">
    <property type="entry name" value="Por_Secre_tail"/>
    <property type="match status" value="1"/>
</dbReference>
<organism evidence="1 2">
    <name type="scientific">Hymenobacter perfusus</name>
    <dbReference type="NCBI Taxonomy" id="1236770"/>
    <lineage>
        <taxon>Bacteria</taxon>
        <taxon>Pseudomonadati</taxon>
        <taxon>Bacteroidota</taxon>
        <taxon>Cytophagia</taxon>
        <taxon>Cytophagales</taxon>
        <taxon>Hymenobacteraceae</taxon>
        <taxon>Hymenobacter</taxon>
    </lineage>
</organism>
<dbReference type="EMBL" id="RWIU01000001">
    <property type="protein sequence ID" value="RSK45803.1"/>
    <property type="molecule type" value="Genomic_DNA"/>
</dbReference>
<dbReference type="RefSeq" id="WP_125434893.1">
    <property type="nucleotide sequence ID" value="NZ_RWIU01000001.1"/>
</dbReference>
<gene>
    <name evidence="1" type="ORF">EI293_01110</name>
</gene>
<reference evidence="1 2" key="1">
    <citation type="submission" date="2018-12" db="EMBL/GenBank/DDBJ databases">
        <authorList>
            <person name="Feng G."/>
            <person name="Zhu H."/>
        </authorList>
    </citation>
    <scope>NUCLEOTIDE SEQUENCE [LARGE SCALE GENOMIC DNA]</scope>
    <source>
        <strain evidence="1 2">LMG 26000</strain>
    </source>
</reference>
<dbReference type="AlphaFoldDB" id="A0A3R9MMM5"/>
<evidence type="ECO:0000313" key="2">
    <source>
        <dbReference type="Proteomes" id="UP000270291"/>
    </source>
</evidence>
<accession>A0A3R9MMM5</accession>
<protein>
    <submittedName>
        <fullName evidence="1">T9SS C-terminal target domain-containing protein</fullName>
    </submittedName>
</protein>
<dbReference type="Proteomes" id="UP000270291">
    <property type="component" value="Unassembled WGS sequence"/>
</dbReference>
<name>A0A3R9MMM5_9BACT</name>
<proteinExistence type="predicted"/>
<dbReference type="OrthoDB" id="868831at2"/>